<sequence length="412" mass="45319">MFAIGKDFAPPLKLIAPYFKIGVTFYFLAMVALLSFSSTFAYQEMAIAGWVHLFLLGFVMVVIFGAMAQLIPVVLEVGHAIVDLYYVILPLLGVGAVGMVVGFWFNPALLSYGGLLVLVAMMIFATEAFATLKKAEIKTLTVKTIAVSNTYLLLGILTGFVIALGLSGAISVDVNAILKAHVFAVLGGFVLLTIMGLSLILIPMFSLAHGFDETPIKRGFNLVAIGVGTVFVSAVFGIESIDWVGYILTLTGVGFYIYQIYIIYKLTVRKDMDIWAKSMIFGFSSLIASVILAIVSFFPNADEVWLHTSLWFFMIGFIGFLINGHLYKIVPFLVWFERFSPLVGKEKVPMLHEMYPKEQATMMFWFSSIGTLFGAVGLLLESDYLFKVGASLLIVGAIFLYFSMSKMLGYGK</sequence>
<keyword evidence="1" id="KW-0472">Membrane</keyword>
<keyword evidence="1" id="KW-0812">Transmembrane</keyword>
<dbReference type="Gene3D" id="1.20.210.10">
    <property type="entry name" value="Cytochrome c oxidase-like, subunit I domain"/>
    <property type="match status" value="1"/>
</dbReference>
<feature type="transmembrane region" description="Helical" evidence="1">
    <location>
        <begin position="384"/>
        <end position="402"/>
    </location>
</feature>
<feature type="transmembrane region" description="Helical" evidence="1">
    <location>
        <begin position="360"/>
        <end position="378"/>
    </location>
</feature>
<feature type="transmembrane region" description="Helical" evidence="1">
    <location>
        <begin position="111"/>
        <end position="130"/>
    </location>
</feature>
<evidence type="ECO:0000313" key="2">
    <source>
        <dbReference type="EMBL" id="SFV68401.1"/>
    </source>
</evidence>
<reference evidence="2" key="1">
    <citation type="submission" date="2016-10" db="EMBL/GenBank/DDBJ databases">
        <authorList>
            <person name="de Groot N.N."/>
        </authorList>
    </citation>
    <scope>NUCLEOTIDE SEQUENCE</scope>
</reference>
<keyword evidence="1" id="KW-1133">Transmembrane helix</keyword>
<organism evidence="2">
    <name type="scientific">hydrothermal vent metagenome</name>
    <dbReference type="NCBI Taxonomy" id="652676"/>
    <lineage>
        <taxon>unclassified sequences</taxon>
        <taxon>metagenomes</taxon>
        <taxon>ecological metagenomes</taxon>
    </lineage>
</organism>
<feature type="transmembrane region" description="Helical" evidence="1">
    <location>
        <begin position="276"/>
        <end position="298"/>
    </location>
</feature>
<protein>
    <submittedName>
        <fullName evidence="2">Uncharacterized protein</fullName>
    </submittedName>
</protein>
<feature type="transmembrane region" description="Helical" evidence="1">
    <location>
        <begin position="151"/>
        <end position="170"/>
    </location>
</feature>
<dbReference type="EMBL" id="FPHN01000248">
    <property type="protein sequence ID" value="SFV68401.1"/>
    <property type="molecule type" value="Genomic_DNA"/>
</dbReference>
<evidence type="ECO:0000256" key="1">
    <source>
        <dbReference type="SAM" id="Phobius"/>
    </source>
</evidence>
<accession>A0A1W1CRU3</accession>
<feature type="transmembrane region" description="Helical" evidence="1">
    <location>
        <begin position="219"/>
        <end position="238"/>
    </location>
</feature>
<proteinExistence type="predicted"/>
<dbReference type="InterPro" id="IPR036927">
    <property type="entry name" value="Cyt_c_oxase-like_su1_sf"/>
</dbReference>
<feature type="transmembrane region" description="Helical" evidence="1">
    <location>
        <begin position="182"/>
        <end position="207"/>
    </location>
</feature>
<dbReference type="AlphaFoldDB" id="A0A1W1CRU3"/>
<gene>
    <name evidence="2" type="ORF">MNB_SV-14-286</name>
</gene>
<feature type="transmembrane region" description="Helical" evidence="1">
    <location>
        <begin position="244"/>
        <end position="264"/>
    </location>
</feature>
<feature type="transmembrane region" description="Helical" evidence="1">
    <location>
        <begin position="21"/>
        <end position="41"/>
    </location>
</feature>
<feature type="transmembrane region" description="Helical" evidence="1">
    <location>
        <begin position="310"/>
        <end position="336"/>
    </location>
</feature>
<feature type="transmembrane region" description="Helical" evidence="1">
    <location>
        <begin position="84"/>
        <end position="105"/>
    </location>
</feature>
<name>A0A1W1CRU3_9ZZZZ</name>
<feature type="transmembrane region" description="Helical" evidence="1">
    <location>
        <begin position="47"/>
        <end position="72"/>
    </location>
</feature>